<name>A0A1D1UXC7_RAMVA</name>
<evidence type="ECO:0000313" key="1">
    <source>
        <dbReference type="EMBL" id="GAU94286.1"/>
    </source>
</evidence>
<keyword evidence="2" id="KW-1185">Reference proteome</keyword>
<dbReference type="Proteomes" id="UP000186922">
    <property type="component" value="Unassembled WGS sequence"/>
</dbReference>
<protein>
    <submittedName>
        <fullName evidence="1">Uncharacterized protein</fullName>
    </submittedName>
</protein>
<gene>
    <name evidence="1" type="primary">RvY_06087-1</name>
    <name evidence="1" type="synonym">RvY_06087.1</name>
    <name evidence="1" type="ORF">RvY_06087</name>
</gene>
<evidence type="ECO:0000313" key="2">
    <source>
        <dbReference type="Proteomes" id="UP000186922"/>
    </source>
</evidence>
<organism evidence="1 2">
    <name type="scientific">Ramazzottius varieornatus</name>
    <name type="common">Water bear</name>
    <name type="synonym">Tardigrade</name>
    <dbReference type="NCBI Taxonomy" id="947166"/>
    <lineage>
        <taxon>Eukaryota</taxon>
        <taxon>Metazoa</taxon>
        <taxon>Ecdysozoa</taxon>
        <taxon>Tardigrada</taxon>
        <taxon>Eutardigrada</taxon>
        <taxon>Parachela</taxon>
        <taxon>Hypsibioidea</taxon>
        <taxon>Ramazzottiidae</taxon>
        <taxon>Ramazzottius</taxon>
    </lineage>
</organism>
<sequence>LTRADIFSTSSKAEVEASVSLVTSRRATVRSTALIGSVSTLAPAAHAHSHTGASRLHYRSASGSAAVVPVAVAHSPPLRVHRPAAKSTTIHRSVHTVAHFLLLHPRSVLRRSTASILLTTPASTAAAAGSAAVVAAAPHLGRAVVAHHFQHLLCLCFFYLAIWGKFSSSPEAHVEEQRNAAGSLALVK</sequence>
<accession>A0A1D1UXC7</accession>
<feature type="non-terminal residue" evidence="1">
    <location>
        <position position="1"/>
    </location>
</feature>
<dbReference type="AlphaFoldDB" id="A0A1D1UXC7"/>
<reference evidence="1 2" key="1">
    <citation type="journal article" date="2016" name="Nat. Commun.">
        <title>Extremotolerant tardigrade genome and improved radiotolerance of human cultured cells by tardigrade-unique protein.</title>
        <authorList>
            <person name="Hashimoto T."/>
            <person name="Horikawa D.D."/>
            <person name="Saito Y."/>
            <person name="Kuwahara H."/>
            <person name="Kozuka-Hata H."/>
            <person name="Shin-I T."/>
            <person name="Minakuchi Y."/>
            <person name="Ohishi K."/>
            <person name="Motoyama A."/>
            <person name="Aizu T."/>
            <person name="Enomoto A."/>
            <person name="Kondo K."/>
            <person name="Tanaka S."/>
            <person name="Hara Y."/>
            <person name="Koshikawa S."/>
            <person name="Sagara H."/>
            <person name="Miura T."/>
            <person name="Yokobori S."/>
            <person name="Miyagawa K."/>
            <person name="Suzuki Y."/>
            <person name="Kubo T."/>
            <person name="Oyama M."/>
            <person name="Kohara Y."/>
            <person name="Fujiyama A."/>
            <person name="Arakawa K."/>
            <person name="Katayama T."/>
            <person name="Toyoda A."/>
            <person name="Kunieda T."/>
        </authorList>
    </citation>
    <scope>NUCLEOTIDE SEQUENCE [LARGE SCALE GENOMIC DNA]</scope>
    <source>
        <strain evidence="1 2">YOKOZUNA-1</strain>
    </source>
</reference>
<dbReference type="EMBL" id="BDGG01000002">
    <property type="protein sequence ID" value="GAU94286.1"/>
    <property type="molecule type" value="Genomic_DNA"/>
</dbReference>
<comment type="caution">
    <text evidence="1">The sequence shown here is derived from an EMBL/GenBank/DDBJ whole genome shotgun (WGS) entry which is preliminary data.</text>
</comment>
<proteinExistence type="predicted"/>